<dbReference type="InterPro" id="IPR001343">
    <property type="entry name" value="Hemolysn_Ca-bd"/>
</dbReference>
<protein>
    <submittedName>
        <fullName evidence="9">Uncharacterized protein</fullName>
    </submittedName>
</protein>
<reference evidence="9" key="1">
    <citation type="submission" date="2022-02" db="EMBL/GenBank/DDBJ databases">
        <title>Characterization of Tn125 harboring carbapenem-resistant Acinetobacter bereziniae clinical isolates.</title>
        <authorList>
            <person name="Wong N.-K."/>
            <person name="Pan Q."/>
        </authorList>
    </citation>
    <scope>NUCLEOTIDE SEQUENCE</scope>
    <source>
        <strain evidence="9">GD03393</strain>
    </source>
</reference>
<dbReference type="Gene3D" id="2.150.10.10">
    <property type="entry name" value="Serralysin-like metalloprotease, C-terminal"/>
    <property type="match status" value="2"/>
</dbReference>
<dbReference type="InterPro" id="IPR003995">
    <property type="entry name" value="RTX_toxin_determinant-A"/>
</dbReference>
<dbReference type="GO" id="GO:0005509">
    <property type="term" value="F:calcium ion binding"/>
    <property type="evidence" value="ECO:0007669"/>
    <property type="project" value="InterPro"/>
</dbReference>
<evidence type="ECO:0000256" key="1">
    <source>
        <dbReference type="ARBA" id="ARBA00004370"/>
    </source>
</evidence>
<evidence type="ECO:0000256" key="4">
    <source>
        <dbReference type="ARBA" id="ARBA00022656"/>
    </source>
</evidence>
<dbReference type="InterPro" id="IPR050557">
    <property type="entry name" value="RTX_toxin/Mannuronan_C5-epim"/>
</dbReference>
<dbReference type="PROSITE" id="PS00330">
    <property type="entry name" value="HEMOLYSIN_CALCIUM"/>
    <property type="match status" value="1"/>
</dbReference>
<comment type="subcellular location">
    <subcellularLocation>
        <location evidence="1">Membrane</location>
    </subcellularLocation>
    <subcellularLocation>
        <location evidence="2">Secreted</location>
    </subcellularLocation>
</comment>
<evidence type="ECO:0000256" key="2">
    <source>
        <dbReference type="ARBA" id="ARBA00004613"/>
    </source>
</evidence>
<evidence type="ECO:0000256" key="3">
    <source>
        <dbReference type="ARBA" id="ARBA00022525"/>
    </source>
</evidence>
<keyword evidence="7" id="KW-0843">Virulence</keyword>
<dbReference type="AlphaFoldDB" id="A0A8I1AAJ8"/>
<name>A0A8I1AAJ8_ACIBZ</name>
<dbReference type="RefSeq" id="WP_198114455.1">
    <property type="nucleotide sequence ID" value="NZ_CP066121.1"/>
</dbReference>
<keyword evidence="5" id="KW-0677">Repeat</keyword>
<dbReference type="InterPro" id="IPR010566">
    <property type="entry name" value="Haemolys_ca-bd"/>
</dbReference>
<dbReference type="GO" id="GO:0016020">
    <property type="term" value="C:membrane"/>
    <property type="evidence" value="ECO:0007669"/>
    <property type="project" value="UniProtKB-SubCell"/>
</dbReference>
<dbReference type="InterPro" id="IPR018511">
    <property type="entry name" value="Hemolysin-typ_Ca-bd_CS"/>
</dbReference>
<dbReference type="SUPFAM" id="SSF51120">
    <property type="entry name" value="beta-Roll"/>
    <property type="match status" value="2"/>
</dbReference>
<dbReference type="Pfam" id="PF00353">
    <property type="entry name" value="HemolysinCabind"/>
    <property type="match status" value="4"/>
</dbReference>
<evidence type="ECO:0000256" key="6">
    <source>
        <dbReference type="ARBA" id="ARBA00022837"/>
    </source>
</evidence>
<evidence type="ECO:0000256" key="7">
    <source>
        <dbReference type="ARBA" id="ARBA00023026"/>
    </source>
</evidence>
<evidence type="ECO:0000313" key="10">
    <source>
        <dbReference type="Proteomes" id="UP000644140"/>
    </source>
</evidence>
<sequence length="733" mass="78481">MKLFNTYQYLPNFKFSSVFTIPLQLVANGLVTAANTINTILDITSPIGLAGNKIFGAPFEIAHVVGDKVIDSISNVVSNIGVSLGATVKPTDTHFKNEWIDKELTTKGLLNVPSEVIGNALIGGTNLANDLLNTVAPLGLAGNNIFGKGFESIHKAGDAFINQISNIIVNTGKAIGGTLPAQKNHYENEWGNQSQAEHVLIYEKNGQTSYQVSSNVLNKVAELYQQFEQAPSQYVNNLWRPIYSLIANDLKGKEGIDPGTLNWFHVAEAVATADPTNILYQYVRLGTEKALGDKGIYFADGEFYKASNILVKTLADNLLYGVNDTDGNLIIPAGYVPSAAGTFGLVHMDATQALQNLGGTLSDWAGITPFGLLDHILGVDTSELNGGDSRPISWYLELLGDVVKETLKSGASLIDVISQFTKEGLNYIDLLIQEEVFQNGFSSKDQLVNTLTQIAYAYVGDLAGPVAVVTNFLNPNTNVISTLSPFGATLTGKNGNDVINGGIGNDKLYGGKGDDLLFGGWGNDILDGGSGVNVLVGGKGNDTYYVQSNSDFVLEHNNEGIDTVISSAKHFFLTKNVENLTLAGNTDISGSGNELNNIIKGNTGSNHLYGFGGDDTLEATGGLFNVLNGGTGNDKLIGSAGNETYEFERGFGKDIIQETGGNDTIKFGKDINIDDLIVSYIGSNQVISVKGSTDQITIKDAAKGSQYQVESIQFSSGDRLDLQTLEYQQHYYF</sequence>
<dbReference type="PRINTS" id="PR00313">
    <property type="entry name" value="CABNDNGRPT"/>
</dbReference>
<evidence type="ECO:0000256" key="5">
    <source>
        <dbReference type="ARBA" id="ARBA00022737"/>
    </source>
</evidence>
<dbReference type="InterPro" id="IPR011049">
    <property type="entry name" value="Serralysin-like_metalloprot_C"/>
</dbReference>
<organism evidence="9 10">
    <name type="scientific">Acinetobacter bereziniae</name>
    <name type="common">Acinetobacter genomosp. 10</name>
    <dbReference type="NCBI Taxonomy" id="106648"/>
    <lineage>
        <taxon>Bacteria</taxon>
        <taxon>Pseudomonadati</taxon>
        <taxon>Pseudomonadota</taxon>
        <taxon>Gammaproteobacteria</taxon>
        <taxon>Moraxellales</taxon>
        <taxon>Moraxellaceae</taxon>
        <taxon>Acinetobacter</taxon>
    </lineage>
</organism>
<keyword evidence="8" id="KW-0472">Membrane</keyword>
<dbReference type="GO" id="GO:0090729">
    <property type="term" value="F:toxin activity"/>
    <property type="evidence" value="ECO:0007669"/>
    <property type="project" value="UniProtKB-KW"/>
</dbReference>
<dbReference type="EMBL" id="CP092085">
    <property type="protein sequence ID" value="UUN98030.1"/>
    <property type="molecule type" value="Genomic_DNA"/>
</dbReference>
<keyword evidence="3" id="KW-0964">Secreted</keyword>
<gene>
    <name evidence="9" type="ORF">I9054_000700</name>
</gene>
<evidence type="ECO:0000313" key="9">
    <source>
        <dbReference type="EMBL" id="UUN98030.1"/>
    </source>
</evidence>
<evidence type="ECO:0000256" key="8">
    <source>
        <dbReference type="ARBA" id="ARBA00023136"/>
    </source>
</evidence>
<dbReference type="PANTHER" id="PTHR38340:SF1">
    <property type="entry name" value="S-LAYER PROTEIN"/>
    <property type="match status" value="1"/>
</dbReference>
<dbReference type="Pfam" id="PF06594">
    <property type="entry name" value="HCBP_related"/>
    <property type="match status" value="1"/>
</dbReference>
<proteinExistence type="predicted"/>
<dbReference type="Proteomes" id="UP000644140">
    <property type="component" value="Chromosome"/>
</dbReference>
<accession>A0A8I1AAJ8</accession>
<keyword evidence="6" id="KW-0106">Calcium</keyword>
<dbReference type="PANTHER" id="PTHR38340">
    <property type="entry name" value="S-LAYER PROTEIN"/>
    <property type="match status" value="1"/>
</dbReference>
<dbReference type="PRINTS" id="PR01488">
    <property type="entry name" value="RTXTOXINA"/>
</dbReference>
<keyword evidence="4" id="KW-0800">Toxin</keyword>
<dbReference type="GO" id="GO:0005576">
    <property type="term" value="C:extracellular region"/>
    <property type="evidence" value="ECO:0007669"/>
    <property type="project" value="UniProtKB-SubCell"/>
</dbReference>